<proteinExistence type="predicted"/>
<dbReference type="RefSeq" id="WP_289319572.1">
    <property type="nucleotide sequence ID" value="NZ_JAUCEY010000008.1"/>
</dbReference>
<gene>
    <name evidence="2" type="ORF">QUF89_06770</name>
</gene>
<keyword evidence="1" id="KW-0812">Transmembrane</keyword>
<feature type="transmembrane region" description="Helical" evidence="1">
    <location>
        <begin position="25"/>
        <end position="46"/>
    </location>
</feature>
<name>A0AAW7IBU0_9BACI</name>
<dbReference type="Proteomes" id="UP001234602">
    <property type="component" value="Unassembled WGS sequence"/>
</dbReference>
<evidence type="ECO:0008006" key="4">
    <source>
        <dbReference type="Google" id="ProtNLM"/>
    </source>
</evidence>
<accession>A0AAW7IBU0</accession>
<sequence length="100" mass="11862">MSNKWKYVMGLFFKKRESTKRTKPFILIGYLMRILMGLTLIVVIINDFNFNYIKYIILLLGIDSIIDGFESFLKKENKRQMLLDFGIAFIWFVVFFISGS</sequence>
<evidence type="ECO:0000313" key="3">
    <source>
        <dbReference type="Proteomes" id="UP001234602"/>
    </source>
</evidence>
<keyword evidence="1" id="KW-0472">Membrane</keyword>
<dbReference type="EMBL" id="JAUCEY010000008">
    <property type="protein sequence ID" value="MDM5451904.1"/>
    <property type="molecule type" value="Genomic_DNA"/>
</dbReference>
<dbReference type="AlphaFoldDB" id="A0AAW7IBU0"/>
<protein>
    <recommendedName>
        <fullName evidence="4">DUF4181 domain-containing protein</fullName>
    </recommendedName>
</protein>
<reference evidence="2" key="1">
    <citation type="submission" date="2023-06" db="EMBL/GenBank/DDBJ databases">
        <title>Comparative genomics of Bacillaceae isolates and their secondary metabolite potential.</title>
        <authorList>
            <person name="Song L."/>
            <person name="Nielsen L.J."/>
            <person name="Mohite O."/>
            <person name="Xu X."/>
            <person name="Weber T."/>
            <person name="Kovacs A.T."/>
        </authorList>
    </citation>
    <scope>NUCLEOTIDE SEQUENCE</scope>
    <source>
        <strain evidence="2">D8_B_37</strain>
    </source>
</reference>
<evidence type="ECO:0000256" key="1">
    <source>
        <dbReference type="SAM" id="Phobius"/>
    </source>
</evidence>
<comment type="caution">
    <text evidence="2">The sequence shown here is derived from an EMBL/GenBank/DDBJ whole genome shotgun (WGS) entry which is preliminary data.</text>
</comment>
<organism evidence="2 3">
    <name type="scientific">Peribacillus simplex</name>
    <dbReference type="NCBI Taxonomy" id="1478"/>
    <lineage>
        <taxon>Bacteria</taxon>
        <taxon>Bacillati</taxon>
        <taxon>Bacillota</taxon>
        <taxon>Bacilli</taxon>
        <taxon>Bacillales</taxon>
        <taxon>Bacillaceae</taxon>
        <taxon>Peribacillus</taxon>
    </lineage>
</organism>
<feature type="transmembrane region" description="Helical" evidence="1">
    <location>
        <begin position="81"/>
        <end position="99"/>
    </location>
</feature>
<keyword evidence="1" id="KW-1133">Transmembrane helix</keyword>
<evidence type="ECO:0000313" key="2">
    <source>
        <dbReference type="EMBL" id="MDM5451904.1"/>
    </source>
</evidence>